<feature type="region of interest" description="Disordered" evidence="1">
    <location>
        <begin position="20"/>
        <end position="64"/>
    </location>
</feature>
<feature type="compositionally biased region" description="Polar residues" evidence="1">
    <location>
        <begin position="28"/>
        <end position="42"/>
    </location>
</feature>
<dbReference type="OrthoDB" id="4246676at2759"/>
<evidence type="ECO:0000313" key="2">
    <source>
        <dbReference type="EMBL" id="EED22518.1"/>
    </source>
</evidence>
<dbReference type="GeneID" id="8102682"/>
<dbReference type="OMA" id="GNECKAF"/>
<dbReference type="HOGENOM" id="CLU_084557_0_0_1"/>
<dbReference type="PhylomeDB" id="B8LU46"/>
<proteinExistence type="predicted"/>
<feature type="compositionally biased region" description="Basic and acidic residues" evidence="1">
    <location>
        <begin position="51"/>
        <end position="61"/>
    </location>
</feature>
<evidence type="ECO:0000313" key="3">
    <source>
        <dbReference type="Proteomes" id="UP000001745"/>
    </source>
</evidence>
<dbReference type="InParanoid" id="B8LU46"/>
<evidence type="ECO:0000256" key="1">
    <source>
        <dbReference type="SAM" id="MobiDB-lite"/>
    </source>
</evidence>
<accession>B8LU46</accession>
<dbReference type="EMBL" id="EQ962652">
    <property type="protein sequence ID" value="EED22518.1"/>
    <property type="molecule type" value="Genomic_DNA"/>
</dbReference>
<sequence>MSDSNRQELLREIAMLSKDLPDIEFPSSPISPGNTIGQNTAPLNAPPSMDRPSEPGERLPDPDTNVMEPYGFRYIDCAPPDEDTIKEIARNFDESEKITKGPTAHIEGIAECTVALESGVGESIQQIAQRELRQNMVLRQGPVILGHNPTPTELEPRLAHPRGKDGVSFIRLVRGSVDTADSLKLYVTSHHQLAKEFGESPPPPVQPKVSTTRLFILRGALRCNITPPEGCIFLWVGYSTVPMGDSIRRSDVFPFMVDYRRVPLPEPGSRDGRRKYINYKRTENR</sequence>
<dbReference type="eggNOG" id="ENOG502RPJK">
    <property type="taxonomic scope" value="Eukaryota"/>
</dbReference>
<gene>
    <name evidence="2" type="ORF">TSTA_060160</name>
</gene>
<protein>
    <submittedName>
        <fullName evidence="2">Uncharacterized protein</fullName>
    </submittedName>
</protein>
<dbReference type="VEuPathDB" id="FungiDB:TSTA_060160"/>
<reference evidence="3" key="1">
    <citation type="journal article" date="2015" name="Genome Announc.">
        <title>Genome sequence of the AIDS-associated pathogen Penicillium marneffei (ATCC18224) and its near taxonomic relative Talaromyces stipitatus (ATCC10500).</title>
        <authorList>
            <person name="Nierman W.C."/>
            <person name="Fedorova-Abrams N.D."/>
            <person name="Andrianopoulos A."/>
        </authorList>
    </citation>
    <scope>NUCLEOTIDE SEQUENCE [LARGE SCALE GENOMIC DNA]</scope>
    <source>
        <strain evidence="3">ATCC 10500 / CBS 375.48 / QM 6759 / NRRL 1006</strain>
    </source>
</reference>
<dbReference type="AlphaFoldDB" id="B8LU46"/>
<dbReference type="Proteomes" id="UP000001745">
    <property type="component" value="Unassembled WGS sequence"/>
</dbReference>
<organism evidence="2 3">
    <name type="scientific">Talaromyces stipitatus (strain ATCC 10500 / CBS 375.48 / QM 6759 / NRRL 1006)</name>
    <name type="common">Penicillium stipitatum</name>
    <dbReference type="NCBI Taxonomy" id="441959"/>
    <lineage>
        <taxon>Eukaryota</taxon>
        <taxon>Fungi</taxon>
        <taxon>Dikarya</taxon>
        <taxon>Ascomycota</taxon>
        <taxon>Pezizomycotina</taxon>
        <taxon>Eurotiomycetes</taxon>
        <taxon>Eurotiomycetidae</taxon>
        <taxon>Eurotiales</taxon>
        <taxon>Trichocomaceae</taxon>
        <taxon>Talaromyces</taxon>
        <taxon>Talaromyces sect. Talaromyces</taxon>
    </lineage>
</organism>
<keyword evidence="3" id="KW-1185">Reference proteome</keyword>
<dbReference type="RefSeq" id="XP_002339905.1">
    <property type="nucleotide sequence ID" value="XM_002339864.1"/>
</dbReference>
<name>B8LU46_TALSN</name>